<comment type="caution">
    <text evidence="1">The sequence shown here is derived from an EMBL/GenBank/DDBJ whole genome shotgun (WGS) entry which is preliminary data.</text>
</comment>
<gene>
    <name evidence="1" type="ORF">L195_g047126</name>
</gene>
<dbReference type="Proteomes" id="UP000236291">
    <property type="component" value="Unassembled WGS sequence"/>
</dbReference>
<dbReference type="InterPro" id="IPR052272">
    <property type="entry name" value="GT106_glycosyltransferase"/>
</dbReference>
<reference evidence="1 2" key="1">
    <citation type="journal article" date="2014" name="Am. J. Bot.">
        <title>Genome assembly and annotation for red clover (Trifolium pratense; Fabaceae).</title>
        <authorList>
            <person name="Istvanek J."/>
            <person name="Jaros M."/>
            <person name="Krenek A."/>
            <person name="Repkova J."/>
        </authorList>
    </citation>
    <scope>NUCLEOTIDE SEQUENCE [LARGE SCALE GENOMIC DNA]</scope>
    <source>
        <strain evidence="2">cv. Tatra</strain>
        <tissue evidence="1">Young leaves</tissue>
    </source>
</reference>
<name>A0A2K3MJM0_TRIPR</name>
<dbReference type="ExpressionAtlas" id="A0A2K3MJM0">
    <property type="expression patterns" value="baseline"/>
</dbReference>
<dbReference type="PANTHER" id="PTHR31933">
    <property type="entry name" value="O-FUCOSYLTRANSFERASE 2-RELATED"/>
    <property type="match status" value="1"/>
</dbReference>
<organism evidence="1 2">
    <name type="scientific">Trifolium pratense</name>
    <name type="common">Red clover</name>
    <dbReference type="NCBI Taxonomy" id="57577"/>
    <lineage>
        <taxon>Eukaryota</taxon>
        <taxon>Viridiplantae</taxon>
        <taxon>Streptophyta</taxon>
        <taxon>Embryophyta</taxon>
        <taxon>Tracheophyta</taxon>
        <taxon>Spermatophyta</taxon>
        <taxon>Magnoliopsida</taxon>
        <taxon>eudicotyledons</taxon>
        <taxon>Gunneridae</taxon>
        <taxon>Pentapetalae</taxon>
        <taxon>rosids</taxon>
        <taxon>fabids</taxon>
        <taxon>Fabales</taxon>
        <taxon>Fabaceae</taxon>
        <taxon>Papilionoideae</taxon>
        <taxon>50 kb inversion clade</taxon>
        <taxon>NPAAA clade</taxon>
        <taxon>Hologalegina</taxon>
        <taxon>IRL clade</taxon>
        <taxon>Trifolieae</taxon>
        <taxon>Trifolium</taxon>
    </lineage>
</organism>
<proteinExistence type="predicted"/>
<dbReference type="STRING" id="57577.A0A2K3MJM0"/>
<evidence type="ECO:0000313" key="2">
    <source>
        <dbReference type="Proteomes" id="UP000236291"/>
    </source>
</evidence>
<evidence type="ECO:0000313" key="1">
    <source>
        <dbReference type="EMBL" id="PNX90997.1"/>
    </source>
</evidence>
<dbReference type="PANTHER" id="PTHR31933:SF4">
    <property type="entry name" value="O-FUCOSYLTRANSFERASE 8"/>
    <property type="match status" value="1"/>
</dbReference>
<dbReference type="EMBL" id="ASHM01064656">
    <property type="protein sequence ID" value="PNX90997.1"/>
    <property type="molecule type" value="Genomic_DNA"/>
</dbReference>
<accession>A0A2K3MJM0</accession>
<dbReference type="AlphaFoldDB" id="A0A2K3MJM0"/>
<protein>
    <submittedName>
        <fullName evidence="1">Uncharacterized protein</fullName>
    </submittedName>
</protein>
<sequence>MQMAALDFIACASADVFAMTDSGSQLSSLVSGFRTYYGGGHAPTLRPNKTRLATILTENDTIGWNRFEVRVKKMILEGQNAAIRSYGRSIYRYPRCPECMCKHP</sequence>
<reference evidence="1 2" key="2">
    <citation type="journal article" date="2017" name="Front. Plant Sci.">
        <title>Gene Classification and Mining of Molecular Markers Useful in Red Clover (Trifolium pratense) Breeding.</title>
        <authorList>
            <person name="Istvanek J."/>
            <person name="Dluhosova J."/>
            <person name="Dluhos P."/>
            <person name="Patkova L."/>
            <person name="Nedelnik J."/>
            <person name="Repkova J."/>
        </authorList>
    </citation>
    <scope>NUCLEOTIDE SEQUENCE [LARGE SCALE GENOMIC DNA]</scope>
    <source>
        <strain evidence="2">cv. Tatra</strain>
        <tissue evidence="1">Young leaves</tissue>
    </source>
</reference>